<gene>
    <name evidence="11" type="ORF">FSP39_000506</name>
</gene>
<keyword evidence="7" id="KW-0449">Lipoprotein</keyword>
<dbReference type="PROSITE" id="PS51420">
    <property type="entry name" value="RHO"/>
    <property type="match status" value="1"/>
</dbReference>
<dbReference type="SMART" id="SM00173">
    <property type="entry name" value="RAS"/>
    <property type="match status" value="1"/>
</dbReference>
<sequence>MADTEHRNRIVFLGSGGVGKSSILGKFLTGKFSSEYKETVEDLYSREYDIKDSHLLVDFLDTAGNIAFPAMRRLSISSAHAFVLVYSITEPNTFEEAKQLWEQIKEVRENYDVIPCVLVGNKLDLENKRLVEKFDALNWADNENLGGAFLEASAKTNEGVTEIFKNLLEQVKTPRHAYDMFQTRRSSIHALEQTDDSQTGNGGEEHVETPEQRMRRSRSLIRRGSKPKLKKCSRDRKNDCCIS</sequence>
<evidence type="ECO:0000313" key="11">
    <source>
        <dbReference type="EMBL" id="KAK3101042.1"/>
    </source>
</evidence>
<reference evidence="11" key="1">
    <citation type="submission" date="2019-08" db="EMBL/GenBank/DDBJ databases">
        <title>The improved chromosome-level genome for the pearl oyster Pinctada fucata martensii using PacBio sequencing and Hi-C.</title>
        <authorList>
            <person name="Zheng Z."/>
        </authorList>
    </citation>
    <scope>NUCLEOTIDE SEQUENCE</scope>
    <source>
        <strain evidence="11">ZZ-2019</strain>
        <tissue evidence="11">Adductor muscle</tissue>
    </source>
</reference>
<dbReference type="NCBIfam" id="TIGR00231">
    <property type="entry name" value="small_GTP"/>
    <property type="match status" value="1"/>
</dbReference>
<dbReference type="InterPro" id="IPR005225">
    <property type="entry name" value="Small_GTP-bd"/>
</dbReference>
<evidence type="ECO:0000256" key="2">
    <source>
        <dbReference type="ARBA" id="ARBA00022475"/>
    </source>
</evidence>
<keyword evidence="3" id="KW-0488">Methylation</keyword>
<keyword evidence="4" id="KW-0547">Nucleotide-binding</keyword>
<feature type="region of interest" description="Disordered" evidence="10">
    <location>
        <begin position="191"/>
        <end position="243"/>
    </location>
</feature>
<feature type="compositionally biased region" description="Basic residues" evidence="10">
    <location>
        <begin position="215"/>
        <end position="234"/>
    </location>
</feature>
<dbReference type="PRINTS" id="PR00449">
    <property type="entry name" value="RASTRNSFRMNG"/>
</dbReference>
<evidence type="ECO:0000256" key="1">
    <source>
        <dbReference type="ARBA" id="ARBA00004193"/>
    </source>
</evidence>
<dbReference type="SMART" id="SM00174">
    <property type="entry name" value="RHO"/>
    <property type="match status" value="1"/>
</dbReference>
<dbReference type="PANTHER" id="PTHR46149:SF7">
    <property type="entry name" value="GTP-BINDING PROTEIN DI-RAS2"/>
    <property type="match status" value="1"/>
</dbReference>
<dbReference type="GO" id="GO:0005886">
    <property type="term" value="C:plasma membrane"/>
    <property type="evidence" value="ECO:0007669"/>
    <property type="project" value="UniProtKB-SubCell"/>
</dbReference>
<dbReference type="GO" id="GO:0005525">
    <property type="term" value="F:GTP binding"/>
    <property type="evidence" value="ECO:0007669"/>
    <property type="project" value="UniProtKB-KW"/>
</dbReference>
<dbReference type="CDD" id="cd00876">
    <property type="entry name" value="Ras"/>
    <property type="match status" value="1"/>
</dbReference>
<dbReference type="SMART" id="SM00175">
    <property type="entry name" value="RAB"/>
    <property type="match status" value="1"/>
</dbReference>
<evidence type="ECO:0000256" key="7">
    <source>
        <dbReference type="ARBA" id="ARBA00023288"/>
    </source>
</evidence>
<dbReference type="PANTHER" id="PTHR46149">
    <property type="entry name" value="MIP08469P"/>
    <property type="match status" value="1"/>
</dbReference>
<dbReference type="AlphaFoldDB" id="A0AA89C9H8"/>
<dbReference type="PROSITE" id="PS51419">
    <property type="entry name" value="RAB"/>
    <property type="match status" value="1"/>
</dbReference>
<comment type="subcellular location">
    <subcellularLocation>
        <location evidence="1">Cell membrane</location>
        <topology evidence="1">Lipid-anchor</topology>
    </subcellularLocation>
</comment>
<dbReference type="PROSITE" id="PS51421">
    <property type="entry name" value="RAS"/>
    <property type="match status" value="1"/>
</dbReference>
<dbReference type="EMBL" id="VSWD01000005">
    <property type="protein sequence ID" value="KAK3101042.1"/>
    <property type="molecule type" value="Genomic_DNA"/>
</dbReference>
<keyword evidence="2" id="KW-1003">Cell membrane</keyword>
<protein>
    <submittedName>
        <fullName evidence="11">Uncharacterized protein</fullName>
    </submittedName>
</protein>
<dbReference type="Pfam" id="PF00071">
    <property type="entry name" value="Ras"/>
    <property type="match status" value="1"/>
</dbReference>
<dbReference type="Gene3D" id="3.40.50.300">
    <property type="entry name" value="P-loop containing nucleotide triphosphate hydrolases"/>
    <property type="match status" value="1"/>
</dbReference>
<evidence type="ECO:0000256" key="10">
    <source>
        <dbReference type="SAM" id="MobiDB-lite"/>
    </source>
</evidence>
<evidence type="ECO:0000256" key="4">
    <source>
        <dbReference type="ARBA" id="ARBA00022741"/>
    </source>
</evidence>
<evidence type="ECO:0000256" key="3">
    <source>
        <dbReference type="ARBA" id="ARBA00022481"/>
    </source>
</evidence>
<evidence type="ECO:0000256" key="5">
    <source>
        <dbReference type="ARBA" id="ARBA00023134"/>
    </source>
</evidence>
<comment type="caution">
    <text evidence="11">The sequence shown here is derived from an EMBL/GenBank/DDBJ whole genome shotgun (WGS) entry which is preliminary data.</text>
</comment>
<accession>A0AA89C9H8</accession>
<feature type="compositionally biased region" description="Basic and acidic residues" evidence="10">
    <location>
        <begin position="203"/>
        <end position="214"/>
    </location>
</feature>
<evidence type="ECO:0000256" key="6">
    <source>
        <dbReference type="ARBA" id="ARBA00023136"/>
    </source>
</evidence>
<keyword evidence="12" id="KW-1185">Reference proteome</keyword>
<dbReference type="InterPro" id="IPR027417">
    <property type="entry name" value="P-loop_NTPase"/>
</dbReference>
<keyword evidence="5" id="KW-0342">GTP-binding</keyword>
<keyword evidence="6" id="KW-0472">Membrane</keyword>
<dbReference type="InterPro" id="IPR001806">
    <property type="entry name" value="Small_GTPase"/>
</dbReference>
<dbReference type="SUPFAM" id="SSF52540">
    <property type="entry name" value="P-loop containing nucleoside triphosphate hydrolases"/>
    <property type="match status" value="1"/>
</dbReference>
<comment type="similarity">
    <text evidence="9">Belongs to the small GTPase superfamily. RasD family.</text>
</comment>
<dbReference type="GO" id="GO:0003924">
    <property type="term" value="F:GTPase activity"/>
    <property type="evidence" value="ECO:0007669"/>
    <property type="project" value="InterPro"/>
</dbReference>
<evidence type="ECO:0000313" key="12">
    <source>
        <dbReference type="Proteomes" id="UP001186944"/>
    </source>
</evidence>
<dbReference type="FunFam" id="3.40.50.300:FF:000475">
    <property type="entry name" value="GTP-binding protein Rhes"/>
    <property type="match status" value="1"/>
</dbReference>
<organism evidence="11 12">
    <name type="scientific">Pinctada imbricata</name>
    <name type="common">Atlantic pearl-oyster</name>
    <name type="synonym">Pinctada martensii</name>
    <dbReference type="NCBI Taxonomy" id="66713"/>
    <lineage>
        <taxon>Eukaryota</taxon>
        <taxon>Metazoa</taxon>
        <taxon>Spiralia</taxon>
        <taxon>Lophotrochozoa</taxon>
        <taxon>Mollusca</taxon>
        <taxon>Bivalvia</taxon>
        <taxon>Autobranchia</taxon>
        <taxon>Pteriomorphia</taxon>
        <taxon>Pterioida</taxon>
        <taxon>Pterioidea</taxon>
        <taxon>Pteriidae</taxon>
        <taxon>Pinctada</taxon>
    </lineage>
</organism>
<name>A0AA89C9H8_PINIB</name>
<keyword evidence="8" id="KW-0636">Prenylation</keyword>
<proteinExistence type="inferred from homology"/>
<dbReference type="Proteomes" id="UP001186944">
    <property type="component" value="Unassembled WGS sequence"/>
</dbReference>
<evidence type="ECO:0000256" key="9">
    <source>
        <dbReference type="ARBA" id="ARBA00038061"/>
    </source>
</evidence>
<evidence type="ECO:0000256" key="8">
    <source>
        <dbReference type="ARBA" id="ARBA00023289"/>
    </source>
</evidence>
<dbReference type="InterPro" id="IPR052236">
    <property type="entry name" value="Small_GTPase_RasD"/>
</dbReference>